<organism evidence="2 3">
    <name type="scientific">Candidatus Methylophosphatis roskildensis</name>
    <dbReference type="NCBI Taxonomy" id="2899263"/>
    <lineage>
        <taxon>Bacteria</taxon>
        <taxon>Pseudomonadati</taxon>
        <taxon>Pseudomonadota</taxon>
        <taxon>Betaproteobacteria</taxon>
        <taxon>Nitrosomonadales</taxon>
        <taxon>Sterolibacteriaceae</taxon>
        <taxon>Candidatus Methylophosphatis</taxon>
    </lineage>
</organism>
<dbReference type="Gene3D" id="1.10.1220.10">
    <property type="entry name" value="Met repressor-like"/>
    <property type="match status" value="1"/>
</dbReference>
<sequence length="111" mass="12062">MAAAAQREIRLRLDREERAQFERVGARIGMTANDMVKVFIRRTIAEGGLPFEMKAVANDSRGGERFLPIFGQSHTLLAEVASEAAREAALGHASATASTPSQDPEVADHTR</sequence>
<dbReference type="AlphaFoldDB" id="A0A9D7HLI6"/>
<feature type="region of interest" description="Disordered" evidence="1">
    <location>
        <begin position="88"/>
        <end position="111"/>
    </location>
</feature>
<dbReference type="EMBL" id="JADJEV010000003">
    <property type="protein sequence ID" value="MBK6972728.1"/>
    <property type="molecule type" value="Genomic_DNA"/>
</dbReference>
<gene>
    <name evidence="2" type="ORF">IPH26_07145</name>
</gene>
<comment type="caution">
    <text evidence="2">The sequence shown here is derived from an EMBL/GenBank/DDBJ whole genome shotgun (WGS) entry which is preliminary data.</text>
</comment>
<evidence type="ECO:0000256" key="1">
    <source>
        <dbReference type="SAM" id="MobiDB-lite"/>
    </source>
</evidence>
<name>A0A9D7HLI6_9PROT</name>
<evidence type="ECO:0000313" key="2">
    <source>
        <dbReference type="EMBL" id="MBK6972728.1"/>
    </source>
</evidence>
<dbReference type="InterPro" id="IPR013321">
    <property type="entry name" value="Arc_rbn_hlx_hlx"/>
</dbReference>
<dbReference type="Proteomes" id="UP000807785">
    <property type="component" value="Unassembled WGS sequence"/>
</dbReference>
<proteinExistence type="predicted"/>
<dbReference type="InterPro" id="IPR007337">
    <property type="entry name" value="RelB/DinJ"/>
</dbReference>
<reference evidence="2" key="1">
    <citation type="submission" date="2020-10" db="EMBL/GenBank/DDBJ databases">
        <title>Connecting structure to function with the recovery of over 1000 high-quality activated sludge metagenome-assembled genomes encoding full-length rRNA genes using long-read sequencing.</title>
        <authorList>
            <person name="Singleton C.M."/>
            <person name="Petriglieri F."/>
            <person name="Kristensen J.M."/>
            <person name="Kirkegaard R.H."/>
            <person name="Michaelsen T.Y."/>
            <person name="Andersen M.H."/>
            <person name="Karst S.M."/>
            <person name="Dueholm M.S."/>
            <person name="Nielsen P.H."/>
            <person name="Albertsen M."/>
        </authorList>
    </citation>
    <scope>NUCLEOTIDE SEQUENCE</scope>
    <source>
        <strain evidence="2">Bjer_18-Q3-R1-45_BAT3C.347</strain>
    </source>
</reference>
<dbReference type="GO" id="GO:0006355">
    <property type="term" value="P:regulation of DNA-templated transcription"/>
    <property type="evidence" value="ECO:0007669"/>
    <property type="project" value="InterPro"/>
</dbReference>
<dbReference type="Pfam" id="PF04221">
    <property type="entry name" value="RelB"/>
    <property type="match status" value="1"/>
</dbReference>
<evidence type="ECO:0000313" key="3">
    <source>
        <dbReference type="Proteomes" id="UP000807785"/>
    </source>
</evidence>
<protein>
    <submittedName>
        <fullName evidence="2">Type II toxin-antitoxin system RelB/DinJ family antitoxin</fullName>
    </submittedName>
</protein>
<accession>A0A9D7HLI6</accession>